<evidence type="ECO:0000256" key="1">
    <source>
        <dbReference type="SAM" id="MobiDB-lite"/>
    </source>
</evidence>
<protein>
    <submittedName>
        <fullName evidence="2">Uncharacterized protein</fullName>
    </submittedName>
</protein>
<dbReference type="EMBL" id="CARXXK010000001">
    <property type="protein sequence ID" value="CAI6345157.1"/>
    <property type="molecule type" value="Genomic_DNA"/>
</dbReference>
<feature type="compositionally biased region" description="Basic residues" evidence="1">
    <location>
        <begin position="26"/>
        <end position="36"/>
    </location>
</feature>
<keyword evidence="3" id="KW-1185">Reference proteome</keyword>
<feature type="compositionally biased region" description="Basic and acidic residues" evidence="1">
    <location>
        <begin position="37"/>
        <end position="48"/>
    </location>
</feature>
<organism evidence="2 3">
    <name type="scientific">Macrosiphum euphorbiae</name>
    <name type="common">potato aphid</name>
    <dbReference type="NCBI Taxonomy" id="13131"/>
    <lineage>
        <taxon>Eukaryota</taxon>
        <taxon>Metazoa</taxon>
        <taxon>Ecdysozoa</taxon>
        <taxon>Arthropoda</taxon>
        <taxon>Hexapoda</taxon>
        <taxon>Insecta</taxon>
        <taxon>Pterygota</taxon>
        <taxon>Neoptera</taxon>
        <taxon>Paraneoptera</taxon>
        <taxon>Hemiptera</taxon>
        <taxon>Sternorrhyncha</taxon>
        <taxon>Aphidomorpha</taxon>
        <taxon>Aphidoidea</taxon>
        <taxon>Aphididae</taxon>
        <taxon>Macrosiphini</taxon>
        <taxon>Macrosiphum</taxon>
    </lineage>
</organism>
<comment type="caution">
    <text evidence="2">The sequence shown here is derived from an EMBL/GenBank/DDBJ whole genome shotgun (WGS) entry which is preliminary data.</text>
</comment>
<evidence type="ECO:0000313" key="2">
    <source>
        <dbReference type="EMBL" id="CAI6345157.1"/>
    </source>
</evidence>
<dbReference type="Proteomes" id="UP001160148">
    <property type="component" value="Unassembled WGS sequence"/>
</dbReference>
<accession>A0AAV0VPP8</accession>
<dbReference type="AlphaFoldDB" id="A0AAV0VPP8"/>
<sequence>MSRTTTAASSRHNKSNDGNLETPTKKLGKRLRKKLNKNKEEVFSETKTTKITTDEKKSIIVGNENQMENGRVPPQSPAPQLLSFISKQGEMFEGSMRSQLYWNDYQLWSTLRSFFVVDKKKLYENGFPVQSTKPGYAHCLQA</sequence>
<evidence type="ECO:0000313" key="3">
    <source>
        <dbReference type="Proteomes" id="UP001160148"/>
    </source>
</evidence>
<feature type="compositionally biased region" description="Polar residues" evidence="1">
    <location>
        <begin position="1"/>
        <end position="22"/>
    </location>
</feature>
<reference evidence="2 3" key="1">
    <citation type="submission" date="2023-01" db="EMBL/GenBank/DDBJ databases">
        <authorList>
            <person name="Whitehead M."/>
        </authorList>
    </citation>
    <scope>NUCLEOTIDE SEQUENCE [LARGE SCALE GENOMIC DNA]</scope>
</reference>
<gene>
    <name evidence="2" type="ORF">MEUPH1_LOCUS2201</name>
</gene>
<feature type="region of interest" description="Disordered" evidence="1">
    <location>
        <begin position="1"/>
        <end position="48"/>
    </location>
</feature>
<proteinExistence type="predicted"/>
<name>A0AAV0VPP8_9HEMI</name>